<name>X0ZA93_9ZZZZ</name>
<comment type="caution">
    <text evidence="1">The sequence shown here is derived from an EMBL/GenBank/DDBJ whole genome shotgun (WGS) entry which is preliminary data.</text>
</comment>
<dbReference type="EMBL" id="BART01009297">
    <property type="protein sequence ID" value="GAG66159.1"/>
    <property type="molecule type" value="Genomic_DNA"/>
</dbReference>
<organism evidence="1">
    <name type="scientific">marine sediment metagenome</name>
    <dbReference type="NCBI Taxonomy" id="412755"/>
    <lineage>
        <taxon>unclassified sequences</taxon>
        <taxon>metagenomes</taxon>
        <taxon>ecological metagenomes</taxon>
    </lineage>
</organism>
<evidence type="ECO:0000313" key="1">
    <source>
        <dbReference type="EMBL" id="GAG66159.1"/>
    </source>
</evidence>
<protein>
    <submittedName>
        <fullName evidence="1">Uncharacterized protein</fullName>
    </submittedName>
</protein>
<proteinExistence type="predicted"/>
<sequence>MDFTWGKRVLDKLTLTTALGLSFRIRRGFDTCSKQMEHRSILQLNLTHYDPKALR</sequence>
<dbReference type="AlphaFoldDB" id="X0ZA93"/>
<accession>X0ZA93</accession>
<gene>
    <name evidence="1" type="ORF">S01H4_20649</name>
</gene>
<reference evidence="1" key="1">
    <citation type="journal article" date="2014" name="Front. Microbiol.">
        <title>High frequency of phylogenetically diverse reductive dehalogenase-homologous genes in deep subseafloor sedimentary metagenomes.</title>
        <authorList>
            <person name="Kawai M."/>
            <person name="Futagami T."/>
            <person name="Toyoda A."/>
            <person name="Takaki Y."/>
            <person name="Nishi S."/>
            <person name="Hori S."/>
            <person name="Arai W."/>
            <person name="Tsubouchi T."/>
            <person name="Morono Y."/>
            <person name="Uchiyama I."/>
            <person name="Ito T."/>
            <person name="Fujiyama A."/>
            <person name="Inagaki F."/>
            <person name="Takami H."/>
        </authorList>
    </citation>
    <scope>NUCLEOTIDE SEQUENCE</scope>
    <source>
        <strain evidence="1">Expedition CK06-06</strain>
    </source>
</reference>